<dbReference type="Proteomes" id="UP000053144">
    <property type="component" value="Unassembled WGS sequence"/>
</dbReference>
<proteinExistence type="predicted"/>
<name>A0A0L9TCC8_PHAAN</name>
<dbReference type="AlphaFoldDB" id="A0A0L9TCC8"/>
<organism evidence="2 3">
    <name type="scientific">Phaseolus angularis</name>
    <name type="common">Azuki bean</name>
    <name type="synonym">Vigna angularis</name>
    <dbReference type="NCBI Taxonomy" id="3914"/>
    <lineage>
        <taxon>Eukaryota</taxon>
        <taxon>Viridiplantae</taxon>
        <taxon>Streptophyta</taxon>
        <taxon>Embryophyta</taxon>
        <taxon>Tracheophyta</taxon>
        <taxon>Spermatophyta</taxon>
        <taxon>Magnoliopsida</taxon>
        <taxon>eudicotyledons</taxon>
        <taxon>Gunneridae</taxon>
        <taxon>Pentapetalae</taxon>
        <taxon>rosids</taxon>
        <taxon>fabids</taxon>
        <taxon>Fabales</taxon>
        <taxon>Fabaceae</taxon>
        <taxon>Papilionoideae</taxon>
        <taxon>50 kb inversion clade</taxon>
        <taxon>NPAAA clade</taxon>
        <taxon>indigoferoid/millettioid clade</taxon>
        <taxon>Phaseoleae</taxon>
        <taxon>Vigna</taxon>
    </lineage>
</organism>
<dbReference type="EMBL" id="KQ258419">
    <property type="protein sequence ID" value="KOM28270.1"/>
    <property type="molecule type" value="Genomic_DNA"/>
</dbReference>
<evidence type="ECO:0000313" key="2">
    <source>
        <dbReference type="EMBL" id="KOM28270.1"/>
    </source>
</evidence>
<reference evidence="3" key="1">
    <citation type="journal article" date="2015" name="Proc. Natl. Acad. Sci. U.S.A.">
        <title>Genome sequencing of adzuki bean (Vigna angularis) provides insight into high starch and low fat accumulation and domestication.</title>
        <authorList>
            <person name="Yang K."/>
            <person name="Tian Z."/>
            <person name="Chen C."/>
            <person name="Luo L."/>
            <person name="Zhao B."/>
            <person name="Wang Z."/>
            <person name="Yu L."/>
            <person name="Li Y."/>
            <person name="Sun Y."/>
            <person name="Li W."/>
            <person name="Chen Y."/>
            <person name="Li Y."/>
            <person name="Zhang Y."/>
            <person name="Ai D."/>
            <person name="Zhao J."/>
            <person name="Shang C."/>
            <person name="Ma Y."/>
            <person name="Wu B."/>
            <person name="Wang M."/>
            <person name="Gao L."/>
            <person name="Sun D."/>
            <person name="Zhang P."/>
            <person name="Guo F."/>
            <person name="Wang W."/>
            <person name="Li Y."/>
            <person name="Wang J."/>
            <person name="Varshney R.K."/>
            <person name="Wang J."/>
            <person name="Ling H.Q."/>
            <person name="Wan P."/>
        </authorList>
    </citation>
    <scope>NUCLEOTIDE SEQUENCE</scope>
    <source>
        <strain evidence="3">cv. Jingnong 6</strain>
    </source>
</reference>
<sequence>MAVMEGQKREMEVRRHDRKWRNVIPTQGRRRVMNTRPRTTRERRHVTAHADETETSTTTVSPRNQRGWPLLKEAVQIRWSLDESATVADGGRWSAAYGGRWQSAAVHSGINSEGSGLSWVLGRDFRSL</sequence>
<dbReference type="Gramene" id="KOM28270">
    <property type="protein sequence ID" value="KOM28270"/>
    <property type="gene ID" value="LR48_Vigan511s009300"/>
</dbReference>
<protein>
    <submittedName>
        <fullName evidence="2">Uncharacterized protein</fullName>
    </submittedName>
</protein>
<feature type="region of interest" description="Disordered" evidence="1">
    <location>
        <begin position="26"/>
        <end position="67"/>
    </location>
</feature>
<accession>A0A0L9TCC8</accession>
<gene>
    <name evidence="2" type="ORF">LR48_Vigan511s009300</name>
</gene>
<evidence type="ECO:0000313" key="3">
    <source>
        <dbReference type="Proteomes" id="UP000053144"/>
    </source>
</evidence>
<evidence type="ECO:0000256" key="1">
    <source>
        <dbReference type="SAM" id="MobiDB-lite"/>
    </source>
</evidence>
<feature type="compositionally biased region" description="Polar residues" evidence="1">
    <location>
        <begin position="55"/>
        <end position="64"/>
    </location>
</feature>